<dbReference type="EMBL" id="CP001721">
    <property type="protein sequence ID" value="ACV50887.1"/>
    <property type="molecule type" value="Genomic_DNA"/>
</dbReference>
<dbReference type="OrthoDB" id="3185394at2"/>
<feature type="transmembrane region" description="Helical" evidence="9">
    <location>
        <begin position="292"/>
        <end position="314"/>
    </location>
</feature>
<feature type="region of interest" description="Disordered" evidence="8">
    <location>
        <begin position="441"/>
        <end position="460"/>
    </location>
</feature>
<evidence type="ECO:0000313" key="11">
    <source>
        <dbReference type="Proteomes" id="UP000000960"/>
    </source>
</evidence>
<accession>C8W9U9</accession>
<evidence type="ECO:0000256" key="5">
    <source>
        <dbReference type="ARBA" id="ARBA00022692"/>
    </source>
</evidence>
<dbReference type="STRING" id="521095.Apar_0456"/>
<feature type="transmembrane region" description="Helical" evidence="9">
    <location>
        <begin position="173"/>
        <end position="191"/>
    </location>
</feature>
<dbReference type="PANTHER" id="PTHR21716:SF53">
    <property type="entry name" value="PERMEASE PERM-RELATED"/>
    <property type="match status" value="1"/>
</dbReference>
<dbReference type="Proteomes" id="UP000000960">
    <property type="component" value="Chromosome"/>
</dbReference>
<evidence type="ECO:0000256" key="1">
    <source>
        <dbReference type="ARBA" id="ARBA00004651"/>
    </source>
</evidence>
<evidence type="ECO:0008006" key="12">
    <source>
        <dbReference type="Google" id="ProtNLM"/>
    </source>
</evidence>
<dbReference type="InterPro" id="IPR002549">
    <property type="entry name" value="AI-2E-like"/>
</dbReference>
<organism evidence="10 11">
    <name type="scientific">Lancefieldella parvula (strain ATCC 33793 / DSM 20469 / CCUG 32760 / JCM 10300 / KCTC 3663 / VPI 0546 / 1246)</name>
    <name type="common">Atopobium parvulum</name>
    <dbReference type="NCBI Taxonomy" id="521095"/>
    <lineage>
        <taxon>Bacteria</taxon>
        <taxon>Bacillati</taxon>
        <taxon>Actinomycetota</taxon>
        <taxon>Coriobacteriia</taxon>
        <taxon>Coriobacteriales</taxon>
        <taxon>Atopobiaceae</taxon>
        <taxon>Lancefieldella</taxon>
    </lineage>
</organism>
<dbReference type="GO" id="GO:0055085">
    <property type="term" value="P:transmembrane transport"/>
    <property type="evidence" value="ECO:0007669"/>
    <property type="project" value="TreeGrafter"/>
</dbReference>
<comment type="subcellular location">
    <subcellularLocation>
        <location evidence="1">Cell membrane</location>
        <topology evidence="1">Multi-pass membrane protein</topology>
    </subcellularLocation>
</comment>
<dbReference type="KEGG" id="apv:Apar_0456"/>
<keyword evidence="4" id="KW-1003">Cell membrane</keyword>
<feature type="transmembrane region" description="Helical" evidence="9">
    <location>
        <begin position="262"/>
        <end position="285"/>
    </location>
</feature>
<dbReference type="GeneID" id="84805983"/>
<dbReference type="PANTHER" id="PTHR21716">
    <property type="entry name" value="TRANSMEMBRANE PROTEIN"/>
    <property type="match status" value="1"/>
</dbReference>
<dbReference type="RefSeq" id="WP_012808545.1">
    <property type="nucleotide sequence ID" value="NC_013203.1"/>
</dbReference>
<gene>
    <name evidence="10" type="ordered locus">Apar_0456</name>
</gene>
<keyword evidence="6 9" id="KW-1133">Transmembrane helix</keyword>
<dbReference type="HOGENOM" id="CLU_031275_7_0_11"/>
<evidence type="ECO:0000256" key="7">
    <source>
        <dbReference type="ARBA" id="ARBA00023136"/>
    </source>
</evidence>
<feature type="transmembrane region" description="Helical" evidence="9">
    <location>
        <begin position="230"/>
        <end position="250"/>
    </location>
</feature>
<protein>
    <recommendedName>
        <fullName evidence="12">AI-2E family transporter</fullName>
    </recommendedName>
</protein>
<evidence type="ECO:0000256" key="6">
    <source>
        <dbReference type="ARBA" id="ARBA00022989"/>
    </source>
</evidence>
<dbReference type="GO" id="GO:0005886">
    <property type="term" value="C:plasma membrane"/>
    <property type="evidence" value="ECO:0007669"/>
    <property type="project" value="UniProtKB-SubCell"/>
</dbReference>
<evidence type="ECO:0000256" key="8">
    <source>
        <dbReference type="SAM" id="MobiDB-lite"/>
    </source>
</evidence>
<reference evidence="10 11" key="1">
    <citation type="journal article" date="2009" name="Stand. Genomic Sci.">
        <title>Complete genome sequence of Atopobium parvulum type strain (IPP 1246).</title>
        <authorList>
            <person name="Copeland A."/>
            <person name="Sikorski J."/>
            <person name="Lapidus A."/>
            <person name="Nolan M."/>
            <person name="Del Rio T.G."/>
            <person name="Lucas S."/>
            <person name="Chen F."/>
            <person name="Tice H."/>
            <person name="Pitluck S."/>
            <person name="Cheng J.F."/>
            <person name="Pukall R."/>
            <person name="Chertkov O."/>
            <person name="Brettin T."/>
            <person name="Han C."/>
            <person name="Detter J.C."/>
            <person name="Kuske C."/>
            <person name="Bruce D."/>
            <person name="Goodwin L."/>
            <person name="Ivanova N."/>
            <person name="Mavromatis K."/>
            <person name="Mikhailova N."/>
            <person name="Chen A."/>
            <person name="Palaniappan K."/>
            <person name="Chain P."/>
            <person name="Rohde M."/>
            <person name="Goker M."/>
            <person name="Bristow J."/>
            <person name="Eisen J.A."/>
            <person name="Markowitz V."/>
            <person name="Hugenholtz P."/>
            <person name="Kyrpides N.C."/>
            <person name="Klenk H.P."/>
            <person name="Detter J.C."/>
        </authorList>
    </citation>
    <scope>NUCLEOTIDE SEQUENCE [LARGE SCALE GENOMIC DNA]</scope>
    <source>
        <strain evidence="11">ATCC 33793 / DSM 20469 / CCUG 32760 / JCM 10300 / KCTC 3663 / VPI 0546 / 1246</strain>
    </source>
</reference>
<feature type="transmembrane region" description="Helical" evidence="9">
    <location>
        <begin position="326"/>
        <end position="359"/>
    </location>
</feature>
<feature type="transmembrane region" description="Helical" evidence="9">
    <location>
        <begin position="20"/>
        <end position="42"/>
    </location>
</feature>
<evidence type="ECO:0000256" key="3">
    <source>
        <dbReference type="ARBA" id="ARBA00022448"/>
    </source>
</evidence>
<evidence type="ECO:0000256" key="9">
    <source>
        <dbReference type="SAM" id="Phobius"/>
    </source>
</evidence>
<evidence type="ECO:0000256" key="4">
    <source>
        <dbReference type="ARBA" id="ARBA00022475"/>
    </source>
</evidence>
<feature type="transmembrane region" description="Helical" evidence="9">
    <location>
        <begin position="78"/>
        <end position="100"/>
    </location>
</feature>
<dbReference type="eggNOG" id="COG0628">
    <property type="taxonomic scope" value="Bacteria"/>
</dbReference>
<sequence length="460" mass="49690">MDQKHQNFSDSIQSWKQRGLMVWTAIGFAALFALALYVLGILGQAVELLAIGAIVAFVCSPVTNWLEDRGIPRGISAFAALILTLIVFVGFLILIAQPLVLELTTLLKNAPSYASQIGAMAREFWQNFDSQSNPAVRQTVELVIERASSIGISVASGILSWLSTSALGNISSMANQLMVFFLGLVLAYWLAKDYPVIVRELAIIAGPQKEDEFRLILAILSRSTSGYMRGTIITSAVNGILVYFGCLILGNPYAALIGMVTGIFHIIPVVGPVFSAGIALILSILVDPIMTVWTIVILMVAQNVVDNVLSPLVMATSVKVHPGLSLIGIVIGSALGGVVGTILAIPLTAALRGIFVYFFEKYSGRQIVSPNGALFNSTQYVDEKGAILPEYDALDDPKFFEESRLVDQDTTAHIRSKSSIPAPKILGHDFSQLLFRNTQEVIKEPDKPSSDTVDSDSTKE</sequence>
<keyword evidence="11" id="KW-1185">Reference proteome</keyword>
<comment type="similarity">
    <text evidence="2">Belongs to the autoinducer-2 exporter (AI-2E) (TC 2.A.86) family.</text>
</comment>
<evidence type="ECO:0000313" key="10">
    <source>
        <dbReference type="EMBL" id="ACV50887.1"/>
    </source>
</evidence>
<evidence type="ECO:0000256" key="2">
    <source>
        <dbReference type="ARBA" id="ARBA00009773"/>
    </source>
</evidence>
<dbReference type="AlphaFoldDB" id="C8W9U9"/>
<keyword evidence="5 9" id="KW-0812">Transmembrane</keyword>
<name>C8W9U9_LANP1</name>
<proteinExistence type="inferred from homology"/>
<dbReference type="Pfam" id="PF01594">
    <property type="entry name" value="AI-2E_transport"/>
    <property type="match status" value="1"/>
</dbReference>
<keyword evidence="3" id="KW-0813">Transport</keyword>
<keyword evidence="7 9" id="KW-0472">Membrane</keyword>
<feature type="transmembrane region" description="Helical" evidence="9">
    <location>
        <begin position="48"/>
        <end position="66"/>
    </location>
</feature>